<organism evidence="1 2">
    <name type="scientific">Dinothrombium tinctorium</name>
    <dbReference type="NCBI Taxonomy" id="1965070"/>
    <lineage>
        <taxon>Eukaryota</taxon>
        <taxon>Metazoa</taxon>
        <taxon>Ecdysozoa</taxon>
        <taxon>Arthropoda</taxon>
        <taxon>Chelicerata</taxon>
        <taxon>Arachnida</taxon>
        <taxon>Acari</taxon>
        <taxon>Acariformes</taxon>
        <taxon>Trombidiformes</taxon>
        <taxon>Prostigmata</taxon>
        <taxon>Anystina</taxon>
        <taxon>Parasitengona</taxon>
        <taxon>Trombidioidea</taxon>
        <taxon>Trombidiidae</taxon>
        <taxon>Dinothrombium</taxon>
    </lineage>
</organism>
<sequence length="49" mass="5596">MRKTPSRGGGAYLGAYIAQNYQIPQLVSPQELYEQAIEYIEQYKKSGKE</sequence>
<dbReference type="InterPro" id="IPR027854">
    <property type="entry name" value="STMP1"/>
</dbReference>
<keyword evidence="2" id="KW-1185">Reference proteome</keyword>
<dbReference type="EMBL" id="NCKU01006090">
    <property type="protein sequence ID" value="RWS03844.1"/>
    <property type="molecule type" value="Genomic_DNA"/>
</dbReference>
<reference evidence="1 2" key="1">
    <citation type="journal article" date="2018" name="Gigascience">
        <title>Genomes of trombidid mites reveal novel predicted allergens and laterally-transferred genes associated with secondary metabolism.</title>
        <authorList>
            <person name="Dong X."/>
            <person name="Chaisiri K."/>
            <person name="Xia D."/>
            <person name="Armstrong S.D."/>
            <person name="Fang Y."/>
            <person name="Donnelly M.J."/>
            <person name="Kadowaki T."/>
            <person name="McGarry J.W."/>
            <person name="Darby A.C."/>
            <person name="Makepeace B.L."/>
        </authorList>
    </citation>
    <scope>NUCLEOTIDE SEQUENCE [LARGE SCALE GENOMIC DNA]</scope>
    <source>
        <strain evidence="1">UoL-WK</strain>
    </source>
</reference>
<evidence type="ECO:0000313" key="2">
    <source>
        <dbReference type="Proteomes" id="UP000285301"/>
    </source>
</evidence>
<accession>A0A3S3Q5J4</accession>
<dbReference type="AlphaFoldDB" id="A0A3S3Q5J4"/>
<proteinExistence type="predicted"/>
<name>A0A3S3Q5J4_9ACAR</name>
<dbReference type="Pfam" id="PF15054">
    <property type="entry name" value="DUF4535"/>
    <property type="match status" value="1"/>
</dbReference>
<gene>
    <name evidence="1" type="ORF">B4U79_13861</name>
</gene>
<protein>
    <submittedName>
        <fullName evidence="1">Uncharacterized protein</fullName>
    </submittedName>
</protein>
<dbReference type="OrthoDB" id="6347891at2759"/>
<dbReference type="Proteomes" id="UP000285301">
    <property type="component" value="Unassembled WGS sequence"/>
</dbReference>
<comment type="caution">
    <text evidence="1">The sequence shown here is derived from an EMBL/GenBank/DDBJ whole genome shotgun (WGS) entry which is preliminary data.</text>
</comment>
<evidence type="ECO:0000313" key="1">
    <source>
        <dbReference type="EMBL" id="RWS03844.1"/>
    </source>
</evidence>